<evidence type="ECO:0000259" key="5">
    <source>
        <dbReference type="PROSITE" id="PS51925"/>
    </source>
</evidence>
<keyword evidence="1" id="KW-0479">Metal-binding</keyword>
<feature type="domain" description="DM2" evidence="5">
    <location>
        <begin position="220"/>
        <end position="301"/>
    </location>
</feature>
<dbReference type="SUPFAM" id="SSF57903">
    <property type="entry name" value="FYVE/PHD zinc finger"/>
    <property type="match status" value="1"/>
</dbReference>
<feature type="domain" description="Plus3" evidence="4">
    <location>
        <begin position="355"/>
        <end position="484"/>
    </location>
</feature>
<dbReference type="InterPro" id="IPR036128">
    <property type="entry name" value="Plus3-like_sf"/>
</dbReference>
<reference evidence="6 7" key="1">
    <citation type="journal article" date="2018" name="Nat. Genet.">
        <title>The Rosa genome provides new insights in the design of modern roses.</title>
        <authorList>
            <person name="Bendahmane M."/>
        </authorList>
    </citation>
    <scope>NUCLEOTIDE SEQUENCE [LARGE SCALE GENOMIC DNA]</scope>
    <source>
        <strain evidence="7">cv. Old Blush</strain>
    </source>
</reference>
<evidence type="ECO:0000256" key="3">
    <source>
        <dbReference type="ARBA" id="ARBA00022833"/>
    </source>
</evidence>
<name>A0A2P6PE40_ROSCH</name>
<dbReference type="GO" id="GO:0008270">
    <property type="term" value="F:zinc ion binding"/>
    <property type="evidence" value="ECO:0007669"/>
    <property type="project" value="UniProtKB-KW"/>
</dbReference>
<dbReference type="InterPro" id="IPR036885">
    <property type="entry name" value="SWIB_MDM2_dom_sf"/>
</dbReference>
<dbReference type="InterPro" id="IPR013083">
    <property type="entry name" value="Znf_RING/FYVE/PHD"/>
</dbReference>
<dbReference type="PANTHER" id="PTHR46851:SF22">
    <property type="entry name" value="ZINC ION BINDING _ DNA BINDING PROTEIN"/>
    <property type="match status" value="1"/>
</dbReference>
<keyword evidence="3" id="KW-0862">Zinc</keyword>
<dbReference type="PROSITE" id="PS51360">
    <property type="entry name" value="PLUS3"/>
    <property type="match status" value="1"/>
</dbReference>
<dbReference type="InterPro" id="IPR011011">
    <property type="entry name" value="Znf_FYVE_PHD"/>
</dbReference>
<keyword evidence="7" id="KW-1185">Reference proteome</keyword>
<organism evidence="6 7">
    <name type="scientific">Rosa chinensis</name>
    <name type="common">China rose</name>
    <dbReference type="NCBI Taxonomy" id="74649"/>
    <lineage>
        <taxon>Eukaryota</taxon>
        <taxon>Viridiplantae</taxon>
        <taxon>Streptophyta</taxon>
        <taxon>Embryophyta</taxon>
        <taxon>Tracheophyta</taxon>
        <taxon>Spermatophyta</taxon>
        <taxon>Magnoliopsida</taxon>
        <taxon>eudicotyledons</taxon>
        <taxon>Gunneridae</taxon>
        <taxon>Pentapetalae</taxon>
        <taxon>rosids</taxon>
        <taxon>fabids</taxon>
        <taxon>Rosales</taxon>
        <taxon>Rosaceae</taxon>
        <taxon>Rosoideae</taxon>
        <taxon>Rosoideae incertae sedis</taxon>
        <taxon>Rosa</taxon>
    </lineage>
</organism>
<dbReference type="OMA" id="AINAYNI"/>
<dbReference type="SUPFAM" id="SSF47592">
    <property type="entry name" value="SWIB/MDM2 domain"/>
    <property type="match status" value="1"/>
</dbReference>
<dbReference type="CDD" id="cd15568">
    <property type="entry name" value="PHD5_NSD"/>
    <property type="match status" value="1"/>
</dbReference>
<dbReference type="Gene3D" id="3.90.70.200">
    <property type="entry name" value="Plus-3 domain"/>
    <property type="match status" value="1"/>
</dbReference>
<dbReference type="GO" id="GO:0003677">
    <property type="term" value="F:DNA binding"/>
    <property type="evidence" value="ECO:0007669"/>
    <property type="project" value="InterPro"/>
</dbReference>
<dbReference type="SUPFAM" id="SSF159042">
    <property type="entry name" value="Plus3-like"/>
    <property type="match status" value="1"/>
</dbReference>
<proteinExistence type="predicted"/>
<dbReference type="PROSITE" id="PS51925">
    <property type="entry name" value="SWIB_MDM2"/>
    <property type="match status" value="1"/>
</dbReference>
<evidence type="ECO:0000256" key="1">
    <source>
        <dbReference type="ARBA" id="ARBA00022723"/>
    </source>
</evidence>
<dbReference type="Gene3D" id="1.10.245.10">
    <property type="entry name" value="SWIB/MDM2 domain"/>
    <property type="match status" value="1"/>
</dbReference>
<dbReference type="AlphaFoldDB" id="A0A2P6PE40"/>
<accession>A0A2P6PE40</accession>
<dbReference type="InterPro" id="IPR019786">
    <property type="entry name" value="Zinc_finger_PHD-type_CS"/>
</dbReference>
<dbReference type="STRING" id="74649.A0A2P6PE40"/>
<dbReference type="Proteomes" id="UP000238479">
    <property type="component" value="Chromosome 7"/>
</dbReference>
<evidence type="ECO:0000313" key="7">
    <source>
        <dbReference type="Proteomes" id="UP000238479"/>
    </source>
</evidence>
<dbReference type="PANTHER" id="PTHR46851">
    <property type="entry name" value="OS01G0884500 PROTEIN"/>
    <property type="match status" value="1"/>
</dbReference>
<keyword evidence="2" id="KW-0863">Zinc-finger</keyword>
<evidence type="ECO:0000313" key="6">
    <source>
        <dbReference type="EMBL" id="PRQ20198.1"/>
    </source>
</evidence>
<dbReference type="InterPro" id="IPR055198">
    <property type="entry name" value="NSD_PHD"/>
</dbReference>
<dbReference type="Pfam" id="PF02201">
    <property type="entry name" value="SWIB"/>
    <property type="match status" value="1"/>
</dbReference>
<dbReference type="PROSITE" id="PS01359">
    <property type="entry name" value="ZF_PHD_1"/>
    <property type="match status" value="1"/>
</dbReference>
<dbReference type="CDD" id="cd10567">
    <property type="entry name" value="SWIB-MDM2_like"/>
    <property type="match status" value="1"/>
</dbReference>
<comment type="caution">
    <text evidence="6">The sequence shown here is derived from an EMBL/GenBank/DDBJ whole genome shotgun (WGS) entry which is preliminary data.</text>
</comment>
<dbReference type="InterPro" id="IPR001965">
    <property type="entry name" value="Znf_PHD"/>
</dbReference>
<dbReference type="InterPro" id="IPR045894">
    <property type="entry name" value="At5g08430-like"/>
</dbReference>
<dbReference type="Pfam" id="PF03126">
    <property type="entry name" value="Plus-3"/>
    <property type="match status" value="1"/>
</dbReference>
<dbReference type="InterPro" id="IPR004343">
    <property type="entry name" value="Plus-3_dom"/>
</dbReference>
<dbReference type="Gene3D" id="3.30.40.10">
    <property type="entry name" value="Zinc/RING finger domain, C3HC4 (zinc finger)"/>
    <property type="match status" value="1"/>
</dbReference>
<protein>
    <submittedName>
        <fullName evidence="6">Putative chromatin regulator PHD family</fullName>
    </submittedName>
</protein>
<evidence type="ECO:0000256" key="2">
    <source>
        <dbReference type="ARBA" id="ARBA00022771"/>
    </source>
</evidence>
<dbReference type="InterPro" id="IPR003121">
    <property type="entry name" value="SWIB_MDM2_domain"/>
</dbReference>
<dbReference type="Pfam" id="PF25980">
    <property type="entry name" value="NERD_plant"/>
    <property type="match status" value="1"/>
</dbReference>
<dbReference type="SMART" id="SM00249">
    <property type="entry name" value="PHD"/>
    <property type="match status" value="1"/>
</dbReference>
<sequence length="557" mass="64334">MGLDEGMRNKKKREVVEAEEEKDSEDWCFECKDGGDLIICDYKDCIKVYHPGCVGKKKTFMNSGRHWTCRRHSCSVCSSTPRFYCLCCPNASLCRDCFSASEFTLLKGNNGLCKSCLKLVLLAEENSEYGLEGEKIDFKDRDTFECLFKECWEILKEQEGFTLDDVYSACATLKGKNHNCRFDSVNIGDSDESRDLTTSDGNTSAIEFQETVGKKKRFQPMEFIGWGSKPLIEFLRSIGKDTTKKLSRFEVESIISYYIKDNDLPKQKKMVQCDNSLYSIFKQKSINMAKLYQLLEEHFAEDIMVIEDSGSQDEDIIRLEDKNQGTKSKKRRVSSDVITTDENKAPSIHKSCFASIIAENMKFVYIRRSLLEELLKEPDHSESKILGCFVRVKNDPQDYLQRNSHQLSQVKGMKKITATNGADFEILLQVSHFTRYIPISLLSDSDFTQEECEDLRQHMAEGLLKKPTVVALQEKARVLHEDITKHWIQKELVRLQNRVDYTNEKGLRREYPSIVFMQVCSIEYLEQRERLKKPSEQERLLKQLPEVIPEVIDIESG</sequence>
<dbReference type="Gramene" id="PRQ20198">
    <property type="protein sequence ID" value="PRQ20198"/>
    <property type="gene ID" value="RchiOBHm_Chr7g0225511"/>
</dbReference>
<dbReference type="InterPro" id="IPR058668">
    <property type="entry name" value="NERD_dom"/>
</dbReference>
<dbReference type="SMART" id="SM00719">
    <property type="entry name" value="Plus3"/>
    <property type="match status" value="1"/>
</dbReference>
<dbReference type="Pfam" id="PF22908">
    <property type="entry name" value="PHD_NSD"/>
    <property type="match status" value="1"/>
</dbReference>
<evidence type="ECO:0000259" key="4">
    <source>
        <dbReference type="PROSITE" id="PS51360"/>
    </source>
</evidence>
<dbReference type="EMBL" id="PDCK01000045">
    <property type="protein sequence ID" value="PRQ20198.1"/>
    <property type="molecule type" value="Genomic_DNA"/>
</dbReference>
<gene>
    <name evidence="6" type="ORF">RchiOBHm_Chr7g0225511</name>
</gene>